<dbReference type="RefSeq" id="WP_214056009.1">
    <property type="nucleotide sequence ID" value="NZ_CP075371.1"/>
</dbReference>
<evidence type="ECO:0000313" key="4">
    <source>
        <dbReference type="Proteomes" id="UP000679307"/>
    </source>
</evidence>
<keyword evidence="2" id="KW-0812">Transmembrane</keyword>
<sequence>MTTPDESALGSSALEQRFRDANHALDAISTDAFEKYLKPFAQTFGQLHAVTLVQVAAEEAVPELEDIDTEARQMATEVLRELVNGGTGRMLQAALMLGIKTAAKSPNVGRTAVHFRPGNLTADTSEVWTKGMAKGREALPRSEALFRQANRNLSKNKMVVIVGTLSVVAIGTMLAIWRDEVAAKEAKLEAEREQKRRELEARRLEMLEALNLERLHFATARAEEATETLRQLVDLGLNRLPVLRALVAANAEYETYDKAGRLLVAELAGLAQTVAAVIAASVDAPASQGLEDDQAPVLDAARRVVSRCARQRNPGSDSAPAVSWVVGQINTTVQREQLAYLAQQPEFIERLAKRCGAAHQRVKAGFHFEWLQALGFNLDAIAKDSSHRAYVTEHLGRPADPADVVVQTSGGTVVREAQMKVVESKSHRVGPFNGLIDHKYEGMDLVVPTDHVGPTHAFLDRVGERPATAVNRERYEDARARLGDVVSYDGVSSDPITTGQLTKAANDPSGHLQRVADDIELKRTVNAAVAAGGAAVVTSLATDLVAHLYNERTFEGFDWAQASVAGARTSAATMAAAAAGTFLRTAGESAVADGSANLFQASWAHGDHGPALTQAAIDIAGIIHGLATDRLTPAEAAEATAEAVVRSAITWVCTAAVRSNIGDAEVAALVGGIVGQYGSQLIMYGLRVAIIGRDPDPRWDERYAALLEETAALEEACAAESEELHALGQQHRIAFTDRVLPALERLDMAWGAGTAGTKASGSGTGSSVEKGDPDTQLLALAAVADEFAATPLFASLEVFDAFMADPHSVLMLSVART</sequence>
<evidence type="ECO:0000256" key="2">
    <source>
        <dbReference type="SAM" id="Phobius"/>
    </source>
</evidence>
<gene>
    <name evidence="3" type="ORF">ENKNEFLB_02867</name>
</gene>
<dbReference type="EMBL" id="CP075371">
    <property type="protein sequence ID" value="QVT80468.1"/>
    <property type="molecule type" value="Genomic_DNA"/>
</dbReference>
<evidence type="ECO:0000313" key="3">
    <source>
        <dbReference type="EMBL" id="QVT80468.1"/>
    </source>
</evidence>
<reference evidence="3 4" key="1">
    <citation type="submission" date="2021-05" db="EMBL/GenBank/DDBJ databases">
        <title>Complete genome of Nocardioides aquaticus KCTC 9944T isolated from meromictic and hypersaline Ekho Lake, Antarctica.</title>
        <authorList>
            <person name="Hwang K."/>
            <person name="Kim K.M."/>
            <person name="Choe H."/>
        </authorList>
    </citation>
    <scope>NUCLEOTIDE SEQUENCE [LARGE SCALE GENOMIC DNA]</scope>
    <source>
        <strain evidence="3 4">KCTC 9944</strain>
    </source>
</reference>
<feature type="coiled-coil region" evidence="1">
    <location>
        <begin position="174"/>
        <end position="210"/>
    </location>
</feature>
<protein>
    <submittedName>
        <fullName evidence="3">Uncharacterized protein</fullName>
    </submittedName>
</protein>
<name>A0ABX8EN20_9ACTN</name>
<proteinExistence type="predicted"/>
<keyword evidence="2" id="KW-0472">Membrane</keyword>
<organism evidence="3 4">
    <name type="scientific">Nocardioides aquaticus</name>
    <dbReference type="NCBI Taxonomy" id="160826"/>
    <lineage>
        <taxon>Bacteria</taxon>
        <taxon>Bacillati</taxon>
        <taxon>Actinomycetota</taxon>
        <taxon>Actinomycetes</taxon>
        <taxon>Propionibacteriales</taxon>
        <taxon>Nocardioidaceae</taxon>
        <taxon>Nocardioides</taxon>
    </lineage>
</organism>
<accession>A0ABX8EN20</accession>
<keyword evidence="1" id="KW-0175">Coiled coil</keyword>
<dbReference type="Proteomes" id="UP000679307">
    <property type="component" value="Chromosome"/>
</dbReference>
<keyword evidence="2" id="KW-1133">Transmembrane helix</keyword>
<feature type="transmembrane region" description="Helical" evidence="2">
    <location>
        <begin position="158"/>
        <end position="177"/>
    </location>
</feature>
<evidence type="ECO:0000256" key="1">
    <source>
        <dbReference type="SAM" id="Coils"/>
    </source>
</evidence>
<keyword evidence="4" id="KW-1185">Reference proteome</keyword>